<evidence type="ECO:0000259" key="12">
    <source>
        <dbReference type="Pfam" id="PF02852"/>
    </source>
</evidence>
<feature type="binding site" evidence="9">
    <location>
        <position position="308"/>
    </location>
    <ligand>
        <name>FAD</name>
        <dbReference type="ChEBI" id="CHEBI:57692"/>
    </ligand>
</feature>
<evidence type="ECO:0000256" key="11">
    <source>
        <dbReference type="RuleBase" id="RU003691"/>
    </source>
</evidence>
<dbReference type="Gene3D" id="3.30.390.30">
    <property type="match status" value="1"/>
</dbReference>
<evidence type="ECO:0000259" key="13">
    <source>
        <dbReference type="Pfam" id="PF07992"/>
    </source>
</evidence>
<dbReference type="InterPro" id="IPR012999">
    <property type="entry name" value="Pyr_OxRdtase_I_AS"/>
</dbReference>
<dbReference type="EMBL" id="JAGSNF010000009">
    <property type="protein sequence ID" value="MBR7743281.1"/>
    <property type="molecule type" value="Genomic_DNA"/>
</dbReference>
<keyword evidence="15" id="KW-1185">Reference proteome</keyword>
<proteinExistence type="inferred from homology"/>
<dbReference type="AlphaFoldDB" id="A0A941D7Z7"/>
<dbReference type="RefSeq" id="WP_211602521.1">
    <property type="nucleotide sequence ID" value="NZ_JAGSNF010000009.1"/>
</dbReference>
<dbReference type="PRINTS" id="PR00368">
    <property type="entry name" value="FADPNR"/>
</dbReference>
<dbReference type="Pfam" id="PF07992">
    <property type="entry name" value="Pyr_redox_2"/>
    <property type="match status" value="1"/>
</dbReference>
<keyword evidence="9" id="KW-0547">Nucleotide-binding</keyword>
<comment type="cofactor">
    <cofactor evidence="9">
        <name>FAD</name>
        <dbReference type="ChEBI" id="CHEBI:57692"/>
    </cofactor>
    <text evidence="9">Binds 1 FAD per subunit.</text>
</comment>
<evidence type="ECO:0000256" key="3">
    <source>
        <dbReference type="ARBA" id="ARBA00022827"/>
    </source>
</evidence>
<protein>
    <submittedName>
        <fullName evidence="14">Mycothione reductase</fullName>
        <ecNumber evidence="14">1.8.1.15</ecNumber>
    </submittedName>
</protein>
<feature type="binding site" evidence="9">
    <location>
        <position position="48"/>
    </location>
    <ligand>
        <name>FAD</name>
        <dbReference type="ChEBI" id="CHEBI:57692"/>
    </ligand>
</feature>
<keyword evidence="4" id="KW-0521">NADP</keyword>
<dbReference type="PROSITE" id="PS00076">
    <property type="entry name" value="PYRIDINE_REDOX_1"/>
    <property type="match status" value="1"/>
</dbReference>
<dbReference type="InterPro" id="IPR001100">
    <property type="entry name" value="Pyr_nuc-diS_OxRdtase"/>
</dbReference>
<evidence type="ECO:0000256" key="8">
    <source>
        <dbReference type="PIRSR" id="PIRSR000350-2"/>
    </source>
</evidence>
<feature type="domain" description="Pyridine nucleotide-disulphide oxidoreductase dimerisation" evidence="12">
    <location>
        <begin position="349"/>
        <end position="457"/>
    </location>
</feature>
<evidence type="ECO:0000256" key="2">
    <source>
        <dbReference type="ARBA" id="ARBA00022630"/>
    </source>
</evidence>
<evidence type="ECO:0000313" key="15">
    <source>
        <dbReference type="Proteomes" id="UP000677016"/>
    </source>
</evidence>
<evidence type="ECO:0000256" key="5">
    <source>
        <dbReference type="ARBA" id="ARBA00023002"/>
    </source>
</evidence>
<dbReference type="Gene3D" id="3.50.50.60">
    <property type="entry name" value="FAD/NAD(P)-binding domain"/>
    <property type="match status" value="2"/>
</dbReference>
<feature type="disulfide bond" description="Redox-active" evidence="10">
    <location>
        <begin position="39"/>
        <end position="44"/>
    </location>
</feature>
<dbReference type="PRINTS" id="PR00411">
    <property type="entry name" value="PNDRDTASEI"/>
</dbReference>
<name>A0A941D7Z7_9MICO</name>
<evidence type="ECO:0000256" key="7">
    <source>
        <dbReference type="ARBA" id="ARBA00023284"/>
    </source>
</evidence>
<evidence type="ECO:0000256" key="1">
    <source>
        <dbReference type="ARBA" id="ARBA00007532"/>
    </source>
</evidence>
<comment type="similarity">
    <text evidence="1 11">Belongs to the class-I pyridine nucleotide-disulfide oxidoreductase family.</text>
</comment>
<dbReference type="GO" id="GO:0050627">
    <property type="term" value="F:mycothione reductase [NAD(P)H] activity"/>
    <property type="evidence" value="ECO:0007669"/>
    <property type="project" value="UniProtKB-EC"/>
</dbReference>
<evidence type="ECO:0000256" key="10">
    <source>
        <dbReference type="PIRSR" id="PIRSR000350-4"/>
    </source>
</evidence>
<dbReference type="InterPro" id="IPR004099">
    <property type="entry name" value="Pyr_nucl-diS_OxRdtase_dimer"/>
</dbReference>
<dbReference type="PANTHER" id="PTHR43014:SF2">
    <property type="entry name" value="MERCURIC REDUCTASE"/>
    <property type="match status" value="1"/>
</dbReference>
<organism evidence="14 15">
    <name type="scientific">Phycicoccus avicenniae</name>
    <dbReference type="NCBI Taxonomy" id="2828860"/>
    <lineage>
        <taxon>Bacteria</taxon>
        <taxon>Bacillati</taxon>
        <taxon>Actinomycetota</taxon>
        <taxon>Actinomycetes</taxon>
        <taxon>Micrococcales</taxon>
        <taxon>Intrasporangiaceae</taxon>
        <taxon>Phycicoccus</taxon>
    </lineage>
</organism>
<feature type="domain" description="FAD/NAD(P)-binding" evidence="13">
    <location>
        <begin position="5"/>
        <end position="320"/>
    </location>
</feature>
<dbReference type="PANTHER" id="PTHR43014">
    <property type="entry name" value="MERCURIC REDUCTASE"/>
    <property type="match status" value="1"/>
</dbReference>
<evidence type="ECO:0000256" key="9">
    <source>
        <dbReference type="PIRSR" id="PIRSR000350-3"/>
    </source>
</evidence>
<feature type="binding site" evidence="9">
    <location>
        <position position="267"/>
    </location>
    <ligand>
        <name>NAD(+)</name>
        <dbReference type="ChEBI" id="CHEBI:57540"/>
    </ligand>
</feature>
<dbReference type="Pfam" id="PF02852">
    <property type="entry name" value="Pyr_redox_dim"/>
    <property type="match status" value="1"/>
</dbReference>
<dbReference type="InterPro" id="IPR023753">
    <property type="entry name" value="FAD/NAD-binding_dom"/>
</dbReference>
<dbReference type="InterPro" id="IPR016156">
    <property type="entry name" value="FAD/NAD-linked_Rdtase_dimer_sf"/>
</dbReference>
<sequence length="465" mass="49504">MPHHDLVIIGSGSGNSLLTPELEGLDVAIVEKGVFGGTCLNVGCIPTKMFVLPADRVVDADDARRLGVTFTDPTVDWPAVRDRIFGRIDPISAGGEGYRRGQEHVTLYRTRARFVGDRRLVLDTGEEVTADRVVVAAGSRAVGLTVDGLTGADPDRGVHTSDTVMRMDALPPRMAVVGGGFVACEMAHVFDGLGVDVVQVQRSERLLMAEEEEVSRRFTEVTTARYDVRLRTTVTAAERVDGVWRLTLSGPEGESTLEAETVLLAVGRRPNTDLLDAVDGGLALHVDGRVVVDAQQRTSVPGVWALGDVSSPWQLKHVANHDARVVAHNLAVDLGRVDGPPRENTLGPVPHAVFGHPQVAAFGPTAAELDTAGTPYVTKAQEVGDVAYGWALEDRHGVLVVHASPRGEILAAHMLGTQASSVIQPLVQAASLGQTALEVARGQYWIHPALAEVVENALLGLPLEG</sequence>
<keyword evidence="9" id="KW-0520">NAD</keyword>
<gene>
    <name evidence="14" type="ORF">KC207_08265</name>
</gene>
<keyword evidence="2 11" id="KW-0285">Flavoprotein</keyword>
<evidence type="ECO:0000256" key="6">
    <source>
        <dbReference type="ARBA" id="ARBA00023157"/>
    </source>
</evidence>
<dbReference type="SUPFAM" id="SSF51905">
    <property type="entry name" value="FAD/NAD(P)-binding domain"/>
    <property type="match status" value="1"/>
</dbReference>
<dbReference type="SUPFAM" id="SSF55424">
    <property type="entry name" value="FAD/NAD-linked reductases, dimerisation (C-terminal) domain"/>
    <property type="match status" value="1"/>
</dbReference>
<evidence type="ECO:0000313" key="14">
    <source>
        <dbReference type="EMBL" id="MBR7743281.1"/>
    </source>
</evidence>
<comment type="caution">
    <text evidence="14">The sequence shown here is derived from an EMBL/GenBank/DDBJ whole genome shotgun (WGS) entry which is preliminary data.</text>
</comment>
<reference evidence="14" key="1">
    <citation type="submission" date="2021-04" db="EMBL/GenBank/DDBJ databases">
        <title>Phycicoccus avicenniae sp. nov., a novel endophytic actinomycetes isolated from branch of Avicennia mariana.</title>
        <authorList>
            <person name="Tuo L."/>
        </authorList>
    </citation>
    <scope>NUCLEOTIDE SEQUENCE</scope>
    <source>
        <strain evidence="14">BSK3Z-2</strain>
    </source>
</reference>
<keyword evidence="6" id="KW-1015">Disulfide bond</keyword>
<dbReference type="GO" id="GO:0050660">
    <property type="term" value="F:flavin adenine dinucleotide binding"/>
    <property type="evidence" value="ECO:0007669"/>
    <property type="project" value="TreeGrafter"/>
</dbReference>
<dbReference type="PIRSF" id="PIRSF000350">
    <property type="entry name" value="Mercury_reductase_MerA"/>
    <property type="match status" value="1"/>
</dbReference>
<keyword evidence="7 11" id="KW-0676">Redox-active center</keyword>
<keyword evidence="3 9" id="KW-0274">FAD</keyword>
<keyword evidence="5 11" id="KW-0560">Oxidoreductase</keyword>
<dbReference type="InterPro" id="IPR036188">
    <property type="entry name" value="FAD/NAD-bd_sf"/>
</dbReference>
<dbReference type="Proteomes" id="UP000677016">
    <property type="component" value="Unassembled WGS sequence"/>
</dbReference>
<dbReference type="EC" id="1.8.1.15" evidence="14"/>
<dbReference type="GO" id="GO:0003955">
    <property type="term" value="F:NAD(P)H dehydrogenase (quinone) activity"/>
    <property type="evidence" value="ECO:0007669"/>
    <property type="project" value="TreeGrafter"/>
</dbReference>
<evidence type="ECO:0000256" key="4">
    <source>
        <dbReference type="ARBA" id="ARBA00022857"/>
    </source>
</evidence>
<feature type="binding site" evidence="9">
    <location>
        <begin position="178"/>
        <end position="185"/>
    </location>
    <ligand>
        <name>NAD(+)</name>
        <dbReference type="ChEBI" id="CHEBI:57540"/>
    </ligand>
</feature>
<accession>A0A941D7Z7</accession>
<dbReference type="NCBIfam" id="NF005884">
    <property type="entry name" value="PRK07846.1"/>
    <property type="match status" value="1"/>
</dbReference>
<feature type="active site" description="Proton acceptor" evidence="8">
    <location>
        <position position="447"/>
    </location>
</feature>